<dbReference type="STRING" id="390242.SAMN04488024_10597"/>
<gene>
    <name evidence="1" type="ORF">SAMN04488024_10597</name>
</gene>
<evidence type="ECO:0000313" key="1">
    <source>
        <dbReference type="EMBL" id="SDD31562.1"/>
    </source>
</evidence>
<keyword evidence="2" id="KW-1185">Reference proteome</keyword>
<protein>
    <submittedName>
        <fullName evidence="1">Uncharacterized protein</fullName>
    </submittedName>
</protein>
<dbReference type="Proteomes" id="UP000199455">
    <property type="component" value="Unassembled WGS sequence"/>
</dbReference>
<sequence length="70" mass="8164">MRTITLDILNDKALDLLKDLELLKVIRLRKDAEAPKDLSKDLISKYKGAMQKQPISEVEDQLNNIRNEWD</sequence>
<organism evidence="1 2">
    <name type="scientific">Pedobacter soli</name>
    <dbReference type="NCBI Taxonomy" id="390242"/>
    <lineage>
        <taxon>Bacteria</taxon>
        <taxon>Pseudomonadati</taxon>
        <taxon>Bacteroidota</taxon>
        <taxon>Sphingobacteriia</taxon>
        <taxon>Sphingobacteriales</taxon>
        <taxon>Sphingobacteriaceae</taxon>
        <taxon>Pedobacter</taxon>
    </lineage>
</organism>
<dbReference type="RefSeq" id="WP_090769000.1">
    <property type="nucleotide sequence ID" value="NZ_FMZH01000005.1"/>
</dbReference>
<proteinExistence type="predicted"/>
<dbReference type="AlphaFoldDB" id="A0A1G6TQX3"/>
<reference evidence="2" key="1">
    <citation type="submission" date="2016-10" db="EMBL/GenBank/DDBJ databases">
        <authorList>
            <person name="Varghese N."/>
            <person name="Submissions S."/>
        </authorList>
    </citation>
    <scope>NUCLEOTIDE SEQUENCE [LARGE SCALE GENOMIC DNA]</scope>
    <source>
        <strain evidence="2">DSM 18609</strain>
    </source>
</reference>
<accession>A0A1G6TQX3</accession>
<dbReference type="EMBL" id="FMZH01000005">
    <property type="protein sequence ID" value="SDD31562.1"/>
    <property type="molecule type" value="Genomic_DNA"/>
</dbReference>
<evidence type="ECO:0000313" key="2">
    <source>
        <dbReference type="Proteomes" id="UP000199455"/>
    </source>
</evidence>
<name>A0A1G6TQX3_9SPHI</name>